<gene>
    <name evidence="1" type="ORF">HMPREF6485_2602</name>
</gene>
<evidence type="ECO:0000313" key="2">
    <source>
        <dbReference type="Proteomes" id="UP000003112"/>
    </source>
</evidence>
<protein>
    <submittedName>
        <fullName evidence="1">Uncharacterized protein</fullName>
    </submittedName>
</protein>
<sequence>MKPLYSFTSLPFHYRVSFPKGKGNTFYFISQAKARFPKNF</sequence>
<dbReference type="EMBL" id="AEPD01000048">
    <property type="protein sequence ID" value="EFU29421.1"/>
    <property type="molecule type" value="Genomic_DNA"/>
</dbReference>
<comment type="caution">
    <text evidence="1">The sequence shown here is derived from an EMBL/GenBank/DDBJ whole genome shotgun (WGS) entry which is preliminary data.</text>
</comment>
<proteinExistence type="predicted"/>
<organism evidence="1 2">
    <name type="scientific">Segatella buccae ATCC 33574</name>
    <dbReference type="NCBI Taxonomy" id="873513"/>
    <lineage>
        <taxon>Bacteria</taxon>
        <taxon>Pseudomonadati</taxon>
        <taxon>Bacteroidota</taxon>
        <taxon>Bacteroidia</taxon>
        <taxon>Bacteroidales</taxon>
        <taxon>Prevotellaceae</taxon>
        <taxon>Segatella</taxon>
    </lineage>
</organism>
<dbReference type="Proteomes" id="UP000003112">
    <property type="component" value="Unassembled WGS sequence"/>
</dbReference>
<keyword evidence="2" id="KW-1185">Reference proteome</keyword>
<evidence type="ECO:0000313" key="1">
    <source>
        <dbReference type="EMBL" id="EFU29421.1"/>
    </source>
</evidence>
<dbReference type="AlphaFoldDB" id="E6KAJ7"/>
<accession>E6KAJ7</accession>
<dbReference type="HOGENOM" id="CLU_3294202_0_0_10"/>
<name>E6KAJ7_9BACT</name>
<reference evidence="1 2" key="1">
    <citation type="submission" date="2010-10" db="EMBL/GenBank/DDBJ databases">
        <authorList>
            <person name="Muzny D."/>
            <person name="Qin X."/>
            <person name="Deng J."/>
            <person name="Jiang H."/>
            <person name="Liu Y."/>
            <person name="Qu J."/>
            <person name="Song X.-Z."/>
            <person name="Zhang L."/>
            <person name="Thornton R."/>
            <person name="Coyle M."/>
            <person name="Francisco L."/>
            <person name="Jackson L."/>
            <person name="Javaid M."/>
            <person name="Korchina V."/>
            <person name="Kovar C."/>
            <person name="Mata R."/>
            <person name="Mathew T."/>
            <person name="Ngo R."/>
            <person name="Nguyen L."/>
            <person name="Nguyen N."/>
            <person name="Okwuonu G."/>
            <person name="Ongeri F."/>
            <person name="Pham C."/>
            <person name="Simmons D."/>
            <person name="Wilczek-Boney K."/>
            <person name="Hale W."/>
            <person name="Jakkamsetti A."/>
            <person name="Pham P."/>
            <person name="Ruth R."/>
            <person name="San Lucas F."/>
            <person name="Warren J."/>
            <person name="Zhang J."/>
            <person name="Zhao Z."/>
            <person name="Zhou C."/>
            <person name="Zhu D."/>
            <person name="Lee S."/>
            <person name="Bess C."/>
            <person name="Blankenburg K."/>
            <person name="Forbes L."/>
            <person name="Fu Q."/>
            <person name="Gubbala S."/>
            <person name="Hirani K."/>
            <person name="Jayaseelan J.C."/>
            <person name="Lara F."/>
            <person name="Munidasa M."/>
            <person name="Palculict T."/>
            <person name="Patil S."/>
            <person name="Pu L.-L."/>
            <person name="Saada N."/>
            <person name="Tang L."/>
            <person name="Weissenberger G."/>
            <person name="Zhu Y."/>
            <person name="Hemphill L."/>
            <person name="Shang Y."/>
            <person name="Youmans B."/>
            <person name="Ayvaz T."/>
            <person name="Ross M."/>
            <person name="Santibanez J."/>
            <person name="Aqrawi P."/>
            <person name="Gross S."/>
            <person name="Joshi V."/>
            <person name="Fowler G."/>
            <person name="Nazareth L."/>
            <person name="Reid J."/>
            <person name="Worley K."/>
            <person name="Petrosino J."/>
            <person name="Highlander S."/>
            <person name="Gibbs R."/>
        </authorList>
    </citation>
    <scope>NUCLEOTIDE SEQUENCE [LARGE SCALE GENOMIC DNA]</scope>
    <source>
        <strain evidence="1 2">ATCC 33574</strain>
    </source>
</reference>